<dbReference type="InterPro" id="IPR012851">
    <property type="entry name" value="Spore_coat_CotF-like"/>
</dbReference>
<reference evidence="1" key="1">
    <citation type="submission" date="2020-08" db="EMBL/GenBank/DDBJ databases">
        <title>Genome public.</title>
        <authorList>
            <person name="Liu C."/>
            <person name="Sun Q."/>
        </authorList>
    </citation>
    <scope>NUCLEOTIDE SEQUENCE</scope>
    <source>
        <strain evidence="1">NSJ-33</strain>
    </source>
</reference>
<dbReference type="Pfam" id="PF07875">
    <property type="entry name" value="Coat_F"/>
    <property type="match status" value="1"/>
</dbReference>
<protein>
    <submittedName>
        <fullName evidence="1">Spore coat protein</fullName>
    </submittedName>
</protein>
<evidence type="ECO:0000313" key="2">
    <source>
        <dbReference type="Proteomes" id="UP000610760"/>
    </source>
</evidence>
<dbReference type="EMBL" id="JACRSV010000001">
    <property type="protein sequence ID" value="MBC8558504.1"/>
    <property type="molecule type" value="Genomic_DNA"/>
</dbReference>
<accession>A0A926E1T0</accession>
<evidence type="ECO:0000313" key="1">
    <source>
        <dbReference type="EMBL" id="MBC8558504.1"/>
    </source>
</evidence>
<organism evidence="1 2">
    <name type="scientific">Fumia xinanensis</name>
    <dbReference type="NCBI Taxonomy" id="2763659"/>
    <lineage>
        <taxon>Bacteria</taxon>
        <taxon>Bacillati</taxon>
        <taxon>Bacillota</taxon>
        <taxon>Clostridia</taxon>
        <taxon>Eubacteriales</taxon>
        <taxon>Oscillospiraceae</taxon>
        <taxon>Fumia</taxon>
    </lineage>
</organism>
<name>A0A926E1T0_9FIRM</name>
<keyword evidence="1" id="KW-0167">Capsid protein</keyword>
<dbReference type="AlphaFoldDB" id="A0A926E1T0"/>
<dbReference type="InterPro" id="IPR009078">
    <property type="entry name" value="Ferritin-like_SF"/>
</dbReference>
<keyword evidence="2" id="KW-1185">Reference proteome</keyword>
<comment type="caution">
    <text evidence="1">The sequence shown here is derived from an EMBL/GenBank/DDBJ whole genome shotgun (WGS) entry which is preliminary data.</text>
</comment>
<proteinExistence type="predicted"/>
<dbReference type="RefSeq" id="WP_249293393.1">
    <property type="nucleotide sequence ID" value="NZ_JACRSV010000001.1"/>
</dbReference>
<dbReference type="SUPFAM" id="SSF47240">
    <property type="entry name" value="Ferritin-like"/>
    <property type="match status" value="1"/>
</dbReference>
<sequence>MDIKLDNNCYDEDMITDALQAEEEMTSLYNHFANKCATVNVRSEFLNLLNDEHQLQIEISDEMRKRGWNLH</sequence>
<gene>
    <name evidence="1" type="ORF">H8710_00340</name>
</gene>
<keyword evidence="1" id="KW-0946">Virion</keyword>
<dbReference type="Proteomes" id="UP000610760">
    <property type="component" value="Unassembled WGS sequence"/>
</dbReference>